<evidence type="ECO:0000313" key="3">
    <source>
        <dbReference type="Proteomes" id="UP000215914"/>
    </source>
</evidence>
<dbReference type="AlphaFoldDB" id="A0A9K3NZJ5"/>
<protein>
    <submittedName>
        <fullName evidence="2">Glutathione S-transferase, Thioredoxin-like superfamily</fullName>
    </submittedName>
</protein>
<proteinExistence type="predicted"/>
<organism evidence="2 3">
    <name type="scientific">Helianthus annuus</name>
    <name type="common">Common sunflower</name>
    <dbReference type="NCBI Taxonomy" id="4232"/>
    <lineage>
        <taxon>Eukaryota</taxon>
        <taxon>Viridiplantae</taxon>
        <taxon>Streptophyta</taxon>
        <taxon>Embryophyta</taxon>
        <taxon>Tracheophyta</taxon>
        <taxon>Spermatophyta</taxon>
        <taxon>Magnoliopsida</taxon>
        <taxon>eudicotyledons</taxon>
        <taxon>Gunneridae</taxon>
        <taxon>Pentapetalae</taxon>
        <taxon>asterids</taxon>
        <taxon>campanulids</taxon>
        <taxon>Asterales</taxon>
        <taxon>Asteraceae</taxon>
        <taxon>Asteroideae</taxon>
        <taxon>Heliantheae alliance</taxon>
        <taxon>Heliantheae</taxon>
        <taxon>Helianthus</taxon>
    </lineage>
</organism>
<dbReference type="InterPro" id="IPR044628">
    <property type="entry name" value="EF-1-gamma_plant"/>
</dbReference>
<evidence type="ECO:0000259" key="1">
    <source>
        <dbReference type="Pfam" id="PF02798"/>
    </source>
</evidence>
<dbReference type="SUPFAM" id="SSF52833">
    <property type="entry name" value="Thioredoxin-like"/>
    <property type="match status" value="1"/>
</dbReference>
<name>A0A9K3NZJ5_HELAN</name>
<dbReference type="EMBL" id="MNCJ02000317">
    <property type="protein sequence ID" value="KAF5818434.1"/>
    <property type="molecule type" value="Genomic_DNA"/>
</dbReference>
<accession>A0A9K3NZJ5</accession>
<evidence type="ECO:0000313" key="2">
    <source>
        <dbReference type="EMBL" id="KAF5818434.1"/>
    </source>
</evidence>
<dbReference type="InterPro" id="IPR036249">
    <property type="entry name" value="Thioredoxin-like_sf"/>
</dbReference>
<feature type="domain" description="GST N-terminal" evidence="1">
    <location>
        <begin position="16"/>
        <end position="76"/>
    </location>
</feature>
<gene>
    <name evidence="2" type="ORF">HanXRQr2_Chr02g0065211</name>
</gene>
<reference evidence="2" key="2">
    <citation type="submission" date="2020-06" db="EMBL/GenBank/DDBJ databases">
        <title>Helianthus annuus Genome sequencing and assembly Release 2.</title>
        <authorList>
            <person name="Gouzy J."/>
            <person name="Langlade N."/>
            <person name="Munos S."/>
        </authorList>
    </citation>
    <scope>NUCLEOTIDE SEQUENCE</scope>
    <source>
        <tissue evidence="2">Leaves</tissue>
    </source>
</reference>
<keyword evidence="3" id="KW-1185">Reference proteome</keyword>
<comment type="caution">
    <text evidence="2">The sequence shown here is derived from an EMBL/GenBank/DDBJ whole genome shotgun (WGS) entry which is preliminary data.</text>
</comment>
<dbReference type="Gene3D" id="3.40.30.10">
    <property type="entry name" value="Glutaredoxin"/>
    <property type="match status" value="1"/>
</dbReference>
<dbReference type="Pfam" id="PF02798">
    <property type="entry name" value="GST_N"/>
    <property type="match status" value="1"/>
</dbReference>
<dbReference type="InterPro" id="IPR004045">
    <property type="entry name" value="Glutathione_S-Trfase_N"/>
</dbReference>
<sequence>MSCIIWLQIFHTPGKNMNVNKAIITIEYAGVGIKMAAGNFQMGVSNKTPEFLKMNPIGKTPEGPLFESNAIARYVAHGSSLFGSSKIEYVSFALFLCYFL</sequence>
<dbReference type="Gramene" id="mRNA:HanXRQr2_Chr02g0065211">
    <property type="protein sequence ID" value="mRNA:HanXRQr2_Chr02g0065211"/>
    <property type="gene ID" value="HanXRQr2_Chr02g0065211"/>
</dbReference>
<dbReference type="PANTHER" id="PTHR44372">
    <property type="entry name" value="ELONGATION FACTOR 1-GAMMA 1-RELATED"/>
    <property type="match status" value="1"/>
</dbReference>
<dbReference type="Proteomes" id="UP000215914">
    <property type="component" value="Unassembled WGS sequence"/>
</dbReference>
<reference evidence="2" key="1">
    <citation type="journal article" date="2017" name="Nature">
        <title>The sunflower genome provides insights into oil metabolism, flowering and Asterid evolution.</title>
        <authorList>
            <person name="Badouin H."/>
            <person name="Gouzy J."/>
            <person name="Grassa C.J."/>
            <person name="Murat F."/>
            <person name="Staton S.E."/>
            <person name="Cottret L."/>
            <person name="Lelandais-Briere C."/>
            <person name="Owens G.L."/>
            <person name="Carrere S."/>
            <person name="Mayjonade B."/>
            <person name="Legrand L."/>
            <person name="Gill N."/>
            <person name="Kane N.C."/>
            <person name="Bowers J.E."/>
            <person name="Hubner S."/>
            <person name="Bellec A."/>
            <person name="Berard A."/>
            <person name="Berges H."/>
            <person name="Blanchet N."/>
            <person name="Boniface M.C."/>
            <person name="Brunel D."/>
            <person name="Catrice O."/>
            <person name="Chaidir N."/>
            <person name="Claudel C."/>
            <person name="Donnadieu C."/>
            <person name="Faraut T."/>
            <person name="Fievet G."/>
            <person name="Helmstetter N."/>
            <person name="King M."/>
            <person name="Knapp S.J."/>
            <person name="Lai Z."/>
            <person name="Le Paslier M.C."/>
            <person name="Lippi Y."/>
            <person name="Lorenzon L."/>
            <person name="Mandel J.R."/>
            <person name="Marage G."/>
            <person name="Marchand G."/>
            <person name="Marquand E."/>
            <person name="Bret-Mestries E."/>
            <person name="Morien E."/>
            <person name="Nambeesan S."/>
            <person name="Nguyen T."/>
            <person name="Pegot-Espagnet P."/>
            <person name="Pouilly N."/>
            <person name="Raftis F."/>
            <person name="Sallet E."/>
            <person name="Schiex T."/>
            <person name="Thomas J."/>
            <person name="Vandecasteele C."/>
            <person name="Vares D."/>
            <person name="Vear F."/>
            <person name="Vautrin S."/>
            <person name="Crespi M."/>
            <person name="Mangin B."/>
            <person name="Burke J.M."/>
            <person name="Salse J."/>
            <person name="Munos S."/>
            <person name="Vincourt P."/>
            <person name="Rieseberg L.H."/>
            <person name="Langlade N.B."/>
        </authorList>
    </citation>
    <scope>NUCLEOTIDE SEQUENCE</scope>
    <source>
        <tissue evidence="2">Leaves</tissue>
    </source>
</reference>
<dbReference type="GO" id="GO:0004364">
    <property type="term" value="F:glutathione transferase activity"/>
    <property type="evidence" value="ECO:0007669"/>
    <property type="project" value="InterPro"/>
</dbReference>
<dbReference type="PANTHER" id="PTHR44372:SF7">
    <property type="entry name" value="ELONGATION FACTOR 1B GAMMA, S-CRYSTALLIN, GLUTATHIONE S-TRANSFERASE"/>
    <property type="match status" value="1"/>
</dbReference>